<dbReference type="Proteomes" id="UP000199152">
    <property type="component" value="Unassembled WGS sequence"/>
</dbReference>
<accession>A0A1I4KLZ8</accession>
<dbReference type="OrthoDB" id="9787428at2"/>
<dbReference type="CDD" id="cd05018">
    <property type="entry name" value="CoxG"/>
    <property type="match status" value="1"/>
</dbReference>
<feature type="transmembrane region" description="Helical" evidence="1">
    <location>
        <begin position="212"/>
        <end position="233"/>
    </location>
</feature>
<dbReference type="AlphaFoldDB" id="A0A1I4KLZ8"/>
<dbReference type="RefSeq" id="WP_091329347.1">
    <property type="nucleotide sequence ID" value="NZ_FOSW01000018.1"/>
</dbReference>
<keyword evidence="1" id="KW-0812">Transmembrane</keyword>
<evidence type="ECO:0000313" key="3">
    <source>
        <dbReference type="Proteomes" id="UP000199152"/>
    </source>
</evidence>
<keyword evidence="1" id="KW-0472">Membrane</keyword>
<evidence type="ECO:0000313" key="2">
    <source>
        <dbReference type="EMBL" id="SFL79800.1"/>
    </source>
</evidence>
<dbReference type="InParanoid" id="A0A1I4KLZ8"/>
<organism evidence="2 3">
    <name type="scientific">Geodermatophilus ruber</name>
    <dbReference type="NCBI Taxonomy" id="504800"/>
    <lineage>
        <taxon>Bacteria</taxon>
        <taxon>Bacillati</taxon>
        <taxon>Actinomycetota</taxon>
        <taxon>Actinomycetes</taxon>
        <taxon>Geodermatophilales</taxon>
        <taxon>Geodermatophilaceae</taxon>
        <taxon>Geodermatophilus</taxon>
    </lineage>
</organism>
<dbReference type="PANTHER" id="PTHR38588:SF1">
    <property type="entry name" value="BLL0334 PROTEIN"/>
    <property type="match status" value="1"/>
</dbReference>
<dbReference type="STRING" id="504800.SAMN04488085_11837"/>
<dbReference type="EMBL" id="FOSW01000018">
    <property type="protein sequence ID" value="SFL79800.1"/>
    <property type="molecule type" value="Genomic_DNA"/>
</dbReference>
<reference evidence="2 3" key="1">
    <citation type="submission" date="2016-10" db="EMBL/GenBank/DDBJ databases">
        <authorList>
            <person name="de Groot N.N."/>
        </authorList>
    </citation>
    <scope>NUCLEOTIDE SEQUENCE [LARGE SCALE GENOMIC DNA]</scope>
    <source>
        <strain evidence="2 3">DSM 45317</strain>
    </source>
</reference>
<proteinExistence type="predicted"/>
<dbReference type="PANTHER" id="PTHR38588">
    <property type="entry name" value="BLL0334 PROTEIN"/>
    <property type="match status" value="1"/>
</dbReference>
<dbReference type="Pfam" id="PF06240">
    <property type="entry name" value="COXG"/>
    <property type="match status" value="1"/>
</dbReference>
<dbReference type="Gene3D" id="3.30.530.20">
    <property type="match status" value="1"/>
</dbReference>
<dbReference type="InterPro" id="IPR023393">
    <property type="entry name" value="START-like_dom_sf"/>
</dbReference>
<protein>
    <recommendedName>
        <fullName evidence="4">Carbon monoxide dehydrogenase subunit G</fullName>
    </recommendedName>
</protein>
<sequence length="238" mass="23654">MNLDGSAVLSGEPERVWAVITDPAVLARTIPGCELLEQVGNDEYRMTVSVGVGAIRGTYAGEVKLTDQKRPYSYVMHASGAGAPGNARATVTINLEPNGDSTMLTYSADAVVGGPVAGVGQRMMTGVAKRIAGQFFSAIDAELNSLAPALTSTAPGEAAPGEVAPAEAAPVEAAPVEAAAVPATAASPAAPRVFAAKAAPAAAAAPGDLRTALIGAVGGAGLTLLGVVVGWLLGRRKG</sequence>
<evidence type="ECO:0000256" key="1">
    <source>
        <dbReference type="SAM" id="Phobius"/>
    </source>
</evidence>
<name>A0A1I4KLZ8_9ACTN</name>
<gene>
    <name evidence="2" type="ORF">SAMN04488085_11837</name>
</gene>
<evidence type="ECO:0008006" key="4">
    <source>
        <dbReference type="Google" id="ProtNLM"/>
    </source>
</evidence>
<dbReference type="InterPro" id="IPR010419">
    <property type="entry name" value="CO_DH_gsu"/>
</dbReference>
<keyword evidence="3" id="KW-1185">Reference proteome</keyword>
<dbReference type="SUPFAM" id="SSF55961">
    <property type="entry name" value="Bet v1-like"/>
    <property type="match status" value="1"/>
</dbReference>
<keyword evidence="1" id="KW-1133">Transmembrane helix</keyword>